<accession>A0A8J5H1Z4</accession>
<sequence length="108" mass="12243">MDVQTWEFSQFKSRSQALIQQGFELSFVACCEHGGKYNYNKNIGCGSTMTRNVKEVMVGKACQNPSKRIIWDGVHYTYAANKWIFQQIVDGKFSDPSVPLRVPCKAKA</sequence>
<dbReference type="EMBL" id="JACMSC010000009">
    <property type="protein sequence ID" value="KAG6508089.1"/>
    <property type="molecule type" value="Genomic_DNA"/>
</dbReference>
<dbReference type="Gene3D" id="3.40.50.1110">
    <property type="entry name" value="SGNH hydrolase"/>
    <property type="match status" value="1"/>
</dbReference>
<gene>
    <name evidence="2" type="ORF">ZIOFF_033448</name>
</gene>
<name>A0A8J5H1Z4_ZINOF</name>
<dbReference type="InterPro" id="IPR036514">
    <property type="entry name" value="SGNH_hydro_sf"/>
</dbReference>
<keyword evidence="3" id="KW-1185">Reference proteome</keyword>
<dbReference type="PANTHER" id="PTHR22835:SF588">
    <property type="entry name" value="ALPHA-L-FUCOSIDASE 3"/>
    <property type="match status" value="1"/>
</dbReference>
<organism evidence="2 3">
    <name type="scientific">Zingiber officinale</name>
    <name type="common">Ginger</name>
    <name type="synonym">Amomum zingiber</name>
    <dbReference type="NCBI Taxonomy" id="94328"/>
    <lineage>
        <taxon>Eukaryota</taxon>
        <taxon>Viridiplantae</taxon>
        <taxon>Streptophyta</taxon>
        <taxon>Embryophyta</taxon>
        <taxon>Tracheophyta</taxon>
        <taxon>Spermatophyta</taxon>
        <taxon>Magnoliopsida</taxon>
        <taxon>Liliopsida</taxon>
        <taxon>Zingiberales</taxon>
        <taxon>Zingiberaceae</taxon>
        <taxon>Zingiber</taxon>
    </lineage>
</organism>
<evidence type="ECO:0000313" key="3">
    <source>
        <dbReference type="Proteomes" id="UP000734854"/>
    </source>
</evidence>
<protein>
    <submittedName>
        <fullName evidence="2">Uncharacterized protein</fullName>
    </submittedName>
</protein>
<comment type="similarity">
    <text evidence="1">Belongs to the 'GDSL' lipolytic enzyme family.</text>
</comment>
<dbReference type="PANTHER" id="PTHR22835">
    <property type="entry name" value="ZINC FINGER FYVE DOMAIN CONTAINING PROTEIN"/>
    <property type="match status" value="1"/>
</dbReference>
<comment type="caution">
    <text evidence="2">The sequence shown here is derived from an EMBL/GenBank/DDBJ whole genome shotgun (WGS) entry which is preliminary data.</text>
</comment>
<evidence type="ECO:0000313" key="2">
    <source>
        <dbReference type="EMBL" id="KAG6508089.1"/>
    </source>
</evidence>
<dbReference type="AlphaFoldDB" id="A0A8J5H1Z4"/>
<evidence type="ECO:0000256" key="1">
    <source>
        <dbReference type="ARBA" id="ARBA00008668"/>
    </source>
</evidence>
<reference evidence="2 3" key="1">
    <citation type="submission" date="2020-08" db="EMBL/GenBank/DDBJ databases">
        <title>Plant Genome Project.</title>
        <authorList>
            <person name="Zhang R.-G."/>
        </authorList>
    </citation>
    <scope>NUCLEOTIDE SEQUENCE [LARGE SCALE GENOMIC DNA]</scope>
    <source>
        <tissue evidence="2">Rhizome</tissue>
    </source>
</reference>
<dbReference type="Proteomes" id="UP000734854">
    <property type="component" value="Unassembled WGS sequence"/>
</dbReference>
<proteinExistence type="inferred from homology"/>